<evidence type="ECO:0000313" key="2">
    <source>
        <dbReference type="EMBL" id="AIQ65361.1"/>
    </source>
</evidence>
<dbReference type="InterPro" id="IPR002575">
    <property type="entry name" value="Aminoglycoside_PTrfase"/>
</dbReference>
<dbReference type="OrthoDB" id="9800774at2"/>
<dbReference type="Pfam" id="PF01636">
    <property type="entry name" value="APH"/>
    <property type="match status" value="1"/>
</dbReference>
<dbReference type="Proteomes" id="UP000029507">
    <property type="component" value="Chromosome"/>
</dbReference>
<name>A0A089LV03_9BACL</name>
<evidence type="ECO:0000313" key="3">
    <source>
        <dbReference type="Proteomes" id="UP000029507"/>
    </source>
</evidence>
<accession>A0A089LV03</accession>
<dbReference type="InterPro" id="IPR011009">
    <property type="entry name" value="Kinase-like_dom_sf"/>
</dbReference>
<dbReference type="KEGG" id="pste:PSTEL_21795"/>
<feature type="domain" description="Aminoglycoside phosphotransferase" evidence="1">
    <location>
        <begin position="52"/>
        <end position="220"/>
    </location>
</feature>
<evidence type="ECO:0000259" key="1">
    <source>
        <dbReference type="Pfam" id="PF01636"/>
    </source>
</evidence>
<organism evidence="2 3">
    <name type="scientific">Paenibacillus stellifer</name>
    <dbReference type="NCBI Taxonomy" id="169760"/>
    <lineage>
        <taxon>Bacteria</taxon>
        <taxon>Bacillati</taxon>
        <taxon>Bacillota</taxon>
        <taxon>Bacilli</taxon>
        <taxon>Bacillales</taxon>
        <taxon>Paenibacillaceae</taxon>
        <taxon>Paenibacillus</taxon>
    </lineage>
</organism>
<dbReference type="SUPFAM" id="SSF56112">
    <property type="entry name" value="Protein kinase-like (PK-like)"/>
    <property type="match status" value="1"/>
</dbReference>
<keyword evidence="3" id="KW-1185">Reference proteome</keyword>
<dbReference type="RefSeq" id="WP_038698350.1">
    <property type="nucleotide sequence ID" value="NZ_CP009286.1"/>
</dbReference>
<sequence length="303" mass="35016">MIPICFSAYCTMIPLLNEVSEWSLLRKWALSEVYRVKLRTGESRIIKWGGSEMAREVEVYQKLVNPLQIKAPHIFEFIQLKDSGVMIMEDAGIRNLEQQPEPEYFLEASRELARLRVRATANLKKVSRKSIEAYSVSKNEFLQLLDDTLSSDNLDTNRVLLQVKRVLPRHLDQLYQMVPASLVHHDYHAKNLLIQLNGIMPIDWSNAYLSPHLGDLYCLIKEVHIFCNLSREDMISVYMEVTNLQIDHLNWQVRIGGLCWLIKTLHWLLYGGTNIIPGAEAWIPGLLNDVNNLYEELINDTAL</sequence>
<gene>
    <name evidence="2" type="ORF">PSTEL_21795</name>
</gene>
<dbReference type="AlphaFoldDB" id="A0A089LV03"/>
<dbReference type="EMBL" id="CP009286">
    <property type="protein sequence ID" value="AIQ65361.1"/>
    <property type="molecule type" value="Genomic_DNA"/>
</dbReference>
<dbReference type="HOGENOM" id="CLU_917788_0_0_9"/>
<reference evidence="2 3" key="1">
    <citation type="submission" date="2014-08" db="EMBL/GenBank/DDBJ databases">
        <title>Comparative genomics of the Paenibacillus odorifer group.</title>
        <authorList>
            <person name="den Bakker H.C."/>
            <person name="Tsai Y.-C."/>
            <person name="Martin N."/>
            <person name="Korlach J."/>
            <person name="Wiedmann M."/>
        </authorList>
    </citation>
    <scope>NUCLEOTIDE SEQUENCE [LARGE SCALE GENOMIC DNA]</scope>
    <source>
        <strain evidence="2 3">DSM 14472</strain>
    </source>
</reference>
<proteinExistence type="predicted"/>
<protein>
    <recommendedName>
        <fullName evidence="1">Aminoglycoside phosphotransferase domain-containing protein</fullName>
    </recommendedName>
</protein>
<dbReference type="Gene3D" id="3.90.1200.10">
    <property type="match status" value="1"/>
</dbReference>